<accession>A0A2U9ISM0</accession>
<dbReference type="EMBL" id="CP029287">
    <property type="protein sequence ID" value="AWR99004.1"/>
    <property type="molecule type" value="Genomic_DNA"/>
</dbReference>
<reference evidence="5" key="3">
    <citation type="submission" date="2020-03" db="EMBL/GenBank/DDBJ databases">
        <title>Sequencing and Assembly of Multiple Reported Metal-Biooxidizing Members of the Extremely Thermoacidophilic Archaeal Family Sulfolobaceae.</title>
        <authorList>
            <person name="Counts J.A."/>
            <person name="Kelly R.M."/>
        </authorList>
    </citation>
    <scope>NUCLEOTIDE SEQUENCE [LARGE SCALE GENOMIC DNA]</scope>
    <source>
        <strain evidence="5">HO1-1</strain>
    </source>
</reference>
<dbReference type="SUPFAM" id="SSF53706">
    <property type="entry name" value="Formate dehydrogenase/DMSO reductase, domains 1-3"/>
    <property type="match status" value="1"/>
</dbReference>
<feature type="domain" description="Molybdopterin oxidoreductase" evidence="3">
    <location>
        <begin position="162"/>
        <end position="385"/>
    </location>
</feature>
<dbReference type="RefSeq" id="WP_110368957.1">
    <property type="nucleotide sequence ID" value="NZ_CP029287.2"/>
</dbReference>
<dbReference type="PANTHER" id="PTHR43742:SF6">
    <property type="entry name" value="OXIDOREDUCTASE YYAE-RELATED"/>
    <property type="match status" value="1"/>
</dbReference>
<dbReference type="Gene3D" id="3.40.228.10">
    <property type="entry name" value="Dimethylsulfoxide Reductase, domain 2"/>
    <property type="match status" value="1"/>
</dbReference>
<evidence type="ECO:0000313" key="5">
    <source>
        <dbReference type="Proteomes" id="UP000247586"/>
    </source>
</evidence>
<dbReference type="OrthoDB" id="23466at2157"/>
<dbReference type="Proteomes" id="UP000247586">
    <property type="component" value="Chromosome"/>
</dbReference>
<organism evidence="4 5">
    <name type="scientific">Metallosphaera hakonensis JCM 8857 = DSM 7519</name>
    <dbReference type="NCBI Taxonomy" id="1293036"/>
    <lineage>
        <taxon>Archaea</taxon>
        <taxon>Thermoproteota</taxon>
        <taxon>Thermoprotei</taxon>
        <taxon>Sulfolobales</taxon>
        <taxon>Sulfolobaceae</taxon>
        <taxon>Metallosphaera</taxon>
    </lineage>
</organism>
<dbReference type="STRING" id="1293036.GCA_001315825_01255"/>
<evidence type="ECO:0000256" key="2">
    <source>
        <dbReference type="ARBA" id="ARBA00023014"/>
    </source>
</evidence>
<reference evidence="5" key="2">
    <citation type="submission" date="2020-03" db="EMBL/GenBank/DDBJ databases">
        <title>Complete Genome Sequences of Extremely Thermoacidophilic, Metal-Mobilizing Type-Strain Members of the Archaeal Family Sulfolobaceae: Acidianus brierleyi DSM-1651T, Acidianus sulfidivorans DSM-18786T, Metallosphaera hakonensis DSM-7519T, and Metallosphaera prunae DSM-10039T.</title>
        <authorList>
            <person name="Counts J.A."/>
            <person name="Kelly R.M."/>
        </authorList>
    </citation>
    <scope>NUCLEOTIDE SEQUENCE [LARGE SCALE GENOMIC DNA]</scope>
    <source>
        <strain evidence="5">HO1-1</strain>
    </source>
</reference>
<gene>
    <name evidence="4" type="ORF">DFR87_04080</name>
</gene>
<proteinExistence type="predicted"/>
<evidence type="ECO:0000259" key="3">
    <source>
        <dbReference type="Pfam" id="PF00384"/>
    </source>
</evidence>
<dbReference type="InterPro" id="IPR050612">
    <property type="entry name" value="Prok_Mopterin_Oxidored"/>
</dbReference>
<keyword evidence="2" id="KW-0411">Iron-sulfur</keyword>
<name>A0A2U9ISM0_9CREN</name>
<keyword evidence="2" id="KW-0479">Metal-binding</keyword>
<evidence type="ECO:0000256" key="1">
    <source>
        <dbReference type="ARBA" id="ARBA00023004"/>
    </source>
</evidence>
<keyword evidence="5" id="KW-1185">Reference proteome</keyword>
<reference evidence="4 5" key="1">
    <citation type="submission" date="2018-05" db="EMBL/GenBank/DDBJ databases">
        <title>Complete Genome Sequences of Extremely Thermoacidophilic, Metal-Mobilizing Type-Strain Members of the Archaeal Family Sulfolobaceae: Acidianus brierleyi DSM-1651T, Acidianus sulfidivorans DSM-18786T, Metallosphaera hakonensis DSM-7519T, and Metallosphaera prunae DSM-10039T.</title>
        <authorList>
            <person name="Counts J.A."/>
            <person name="Kelly R.M."/>
        </authorList>
    </citation>
    <scope>NUCLEOTIDE SEQUENCE [LARGE SCALE GENOMIC DNA]</scope>
    <source>
        <strain evidence="4 5">HO1-1</strain>
    </source>
</reference>
<dbReference type="AlphaFoldDB" id="A0A2U9ISM0"/>
<dbReference type="Gene3D" id="3.30.2070.10">
    <property type="entry name" value="Formate dehydrogenase/DMSO reductase"/>
    <property type="match status" value="1"/>
</dbReference>
<dbReference type="PANTHER" id="PTHR43742">
    <property type="entry name" value="TRIMETHYLAMINE-N-OXIDE REDUCTASE"/>
    <property type="match status" value="1"/>
</dbReference>
<dbReference type="GO" id="GO:0016491">
    <property type="term" value="F:oxidoreductase activity"/>
    <property type="evidence" value="ECO:0007669"/>
    <property type="project" value="InterPro"/>
</dbReference>
<dbReference type="Pfam" id="PF00384">
    <property type="entry name" value="Molybdopterin"/>
    <property type="match status" value="1"/>
</dbReference>
<sequence length="578" mass="65198">MVIACTRDCYDICVFDDQYNPIKEEPTAGFTCSRGRTDLRRNEVNRITGAYIDGREVPLTEAIARLAKKIREVEPKQILHVEYDGNQGLLTWYYPARLWNVLGAVSTDYSICSLEGHEGIKAHYGSSMGALPEEMESFRSVAFWGSEAVFSFIHGWKMFKDMYKIVVDVRMSETAKRSERAYIIKPGSDAHLAIALMKIFIEEGYAKPGLVDLEKLKLKLDLFDMNQLLKDVGLSEEEVKELADLYAYYQPLTVIGFALGRSWNGGFSAGLVSMLPAVLGIKHGFFYSNSYGWGIDFAYLRGTHMFKPETIGMGEIGENIERFKIIFVWNSNPVVTLPGGNAIKEAVEEGRLTLVTHDPFWSDTAKLSNIVFPAPTFLEKEDVVYSYWHPYLVYNRPVRPAKGITEVELMKRVAKELNLDHPLIDEDPWIAVDRALSKTGVTVEELRSKGMVRISPLRGTGRAEVDPFPTPQDLDLPRGEVIVFSAHPNYTNSQFTEIYGRKDAVIYSRKYEGEGVLESRGGRIRVKFVKDDLPEGVLFAYKSNLVAGNTTLNSVLRPPRNRFGGPRLNDEVKVILDP</sequence>
<dbReference type="Gene3D" id="3.40.50.740">
    <property type="match status" value="1"/>
</dbReference>
<dbReference type="GO" id="GO:0051536">
    <property type="term" value="F:iron-sulfur cluster binding"/>
    <property type="evidence" value="ECO:0007669"/>
    <property type="project" value="UniProtKB-KW"/>
</dbReference>
<dbReference type="KEGG" id="mhk:DFR87_04080"/>
<evidence type="ECO:0000313" key="4">
    <source>
        <dbReference type="EMBL" id="AWR99004.1"/>
    </source>
</evidence>
<dbReference type="GeneID" id="36834492"/>
<keyword evidence="1" id="KW-0408">Iron</keyword>
<protein>
    <submittedName>
        <fullName evidence="4">Dehydrogenase</fullName>
    </submittedName>
</protein>
<dbReference type="InterPro" id="IPR006656">
    <property type="entry name" value="Mopterin_OxRdtase"/>
</dbReference>